<dbReference type="PANTHER" id="PTHR43547">
    <property type="entry name" value="TWO-COMPONENT HISTIDINE KINASE"/>
    <property type="match status" value="1"/>
</dbReference>
<accession>A0ABS5KDQ1</accession>
<keyword evidence="7" id="KW-0472">Membrane</keyword>
<dbReference type="InterPro" id="IPR005467">
    <property type="entry name" value="His_kinase_dom"/>
</dbReference>
<sequence length="1277" mass="144950">MKAVVGKCYTVLLFVLFFLSHASHAYEIKHLGVEDGLSNGYVNDFEVDSLGYMWIATSNGLNRHSGYEVRNYSFNQKKNKWGNRVIELINHEGELFVISTGGSIYKYQYEYDDFLTLGEAYEHEFISACLVDDNLMVIGMLNGLLVFDINSNQFSEVIFPELTYNRHLKVKDGKIYLATSKGIHIFHFNNGQLTKSKVYLEKMDIIHFDIDESNQLWVGTENDGLFIIDETDKLHHPDLFRSADRYNTVRSIAFNKQGEAVVAVDRLGLFIMDKSHKVKQQLAHDPDNTNSIRQNSIHDIYIDEFNTYWLASGETGIDILYNSNKPFKNIAHILNEKNSLHNNSVRSICEDNYGNIWFGTEDGLSCLSPSGEWSTFNRFNQLSDIPVLSISGYHRHLLLGTYGEGIIEFDPLKGLSDSRKLIEKPPHKLVFTTFVDDDEVWIGGTDGPVMCFVGGRLHQTYPVGSAKYFVKGKDETIYVGGMNGVFELNKRNGSHRRLTYSTEIANNVLTNVYGLFYDDKHNLWIGTDKGLFVYDLQSNDVEQLNPESNKQLGIVYSLLDDNSNNLWLAASTGLWKLDMNKKHFRHYDVKDGIVANEFGFGASAKLKNGELAFGGPDGAVIFHPDSVREYNNRGKLRVSEFLINGLSPDTLTVLKDVNYLDELELSYNQNSLAFTFEVVELHGPRKSSFEWQLVGYDEQAIVSSDKRRASYRKIRPGTYQLIVKAISPDGKYLDSQYRLDIKILNPLWLRWWAFVVYVFVILGLLILVIMTNQARQKQRFSDEKIQFFVNVAHDIRTPISLIQLLVEQLPKDEKSKDAIELIMRNAGSLNEYVSQLLEFQKAERQKLKLKVQKVDLGKLLYSISRDFQPLLEKQSMDIEVSSHEVNLWVDKVKISRVFNNLISNAIKYGEEGGHIKVKTHLLDGKLRIDFIDNGLGVPEKQQKQIFSRFSRGENVRLKGIAGTGIGLMLAKRIVELHHGTICLESKENIGSTFSVELPMGSQHFVSDEIMLEESHVDEGQKVADIIGENKLVLLVEDNDDLRATIKSELAKNYRIIEAPNGKEGLVLAVEKNPDLIITDVMMPQMNGKELCQVIKSNFKTSHIPVVMITALIGVDDKVEGLEVGADAYVEKPFSIEVLKATINNLLRTRQALGQVEQSGEEKKATHASPDEEFLSNAVQLIKENMTDRDFTIDVLCEQLGLSRSNLFRKLKGLTGMTPSDLMIKIKLNHAVELFKSGKNMRIADIAYESGFHDPKYFSTVFKKFHGKTPKEFMESQG</sequence>
<dbReference type="Gene3D" id="1.10.287.130">
    <property type="match status" value="1"/>
</dbReference>
<evidence type="ECO:0000256" key="6">
    <source>
        <dbReference type="PROSITE-ProRule" id="PRU00169"/>
    </source>
</evidence>
<dbReference type="PROSITE" id="PS01124">
    <property type="entry name" value="HTH_ARAC_FAMILY_2"/>
    <property type="match status" value="1"/>
</dbReference>
<dbReference type="InterPro" id="IPR001789">
    <property type="entry name" value="Sig_transdc_resp-reg_receiver"/>
</dbReference>
<feature type="domain" description="Response regulatory" evidence="11">
    <location>
        <begin position="1031"/>
        <end position="1146"/>
    </location>
</feature>
<dbReference type="Proteomes" id="UP000721861">
    <property type="component" value="Unassembled WGS sequence"/>
</dbReference>
<dbReference type="SMART" id="SM00448">
    <property type="entry name" value="REC"/>
    <property type="match status" value="1"/>
</dbReference>
<protein>
    <recommendedName>
        <fullName evidence="2">histidine kinase</fullName>
        <ecNumber evidence="2">2.7.13.3</ecNumber>
    </recommendedName>
</protein>
<feature type="transmembrane region" description="Helical" evidence="7">
    <location>
        <begin position="748"/>
        <end position="770"/>
    </location>
</feature>
<evidence type="ECO:0000256" key="1">
    <source>
        <dbReference type="ARBA" id="ARBA00000085"/>
    </source>
</evidence>
<feature type="signal peptide" evidence="8">
    <location>
        <begin position="1"/>
        <end position="25"/>
    </location>
</feature>
<dbReference type="SUPFAM" id="SSF55874">
    <property type="entry name" value="ATPase domain of HSP90 chaperone/DNA topoisomerase II/histidine kinase"/>
    <property type="match status" value="1"/>
</dbReference>
<dbReference type="InterPro" id="IPR015943">
    <property type="entry name" value="WD40/YVTN_repeat-like_dom_sf"/>
</dbReference>
<evidence type="ECO:0000256" key="8">
    <source>
        <dbReference type="SAM" id="SignalP"/>
    </source>
</evidence>
<keyword evidence="4" id="KW-0805">Transcription regulation</keyword>
<dbReference type="Pfam" id="PF02518">
    <property type="entry name" value="HATPase_c"/>
    <property type="match status" value="1"/>
</dbReference>
<dbReference type="SMART" id="SM00342">
    <property type="entry name" value="HTH_ARAC"/>
    <property type="match status" value="1"/>
</dbReference>
<organism evidence="12 13">
    <name type="scientific">Carboxylicivirga mesophila</name>
    <dbReference type="NCBI Taxonomy" id="1166478"/>
    <lineage>
        <taxon>Bacteria</taxon>
        <taxon>Pseudomonadati</taxon>
        <taxon>Bacteroidota</taxon>
        <taxon>Bacteroidia</taxon>
        <taxon>Marinilabiliales</taxon>
        <taxon>Marinilabiliaceae</taxon>
        <taxon>Carboxylicivirga</taxon>
    </lineage>
</organism>
<name>A0ABS5KDQ1_9BACT</name>
<feature type="domain" description="Histidine kinase" evidence="10">
    <location>
        <begin position="790"/>
        <end position="1001"/>
    </location>
</feature>
<dbReference type="EC" id="2.7.13.3" evidence="2"/>
<dbReference type="Gene3D" id="1.10.10.60">
    <property type="entry name" value="Homeodomain-like"/>
    <property type="match status" value="1"/>
</dbReference>
<dbReference type="SUPFAM" id="SSF63829">
    <property type="entry name" value="Calcium-dependent phosphotriesterase"/>
    <property type="match status" value="2"/>
</dbReference>
<evidence type="ECO:0000256" key="5">
    <source>
        <dbReference type="ARBA" id="ARBA00023163"/>
    </source>
</evidence>
<dbReference type="InterPro" id="IPR011006">
    <property type="entry name" value="CheY-like_superfamily"/>
</dbReference>
<dbReference type="SMART" id="SM00387">
    <property type="entry name" value="HATPase_c"/>
    <property type="match status" value="1"/>
</dbReference>
<feature type="chain" id="PRO_5046229000" description="histidine kinase" evidence="8">
    <location>
        <begin position="26"/>
        <end position="1277"/>
    </location>
</feature>
<dbReference type="InterPro" id="IPR011110">
    <property type="entry name" value="Reg_prop"/>
</dbReference>
<dbReference type="InterPro" id="IPR004358">
    <property type="entry name" value="Sig_transdc_His_kin-like_C"/>
</dbReference>
<keyword evidence="13" id="KW-1185">Reference proteome</keyword>
<dbReference type="Pfam" id="PF07495">
    <property type="entry name" value="Y_Y_Y"/>
    <property type="match status" value="1"/>
</dbReference>
<dbReference type="PANTHER" id="PTHR43547:SF2">
    <property type="entry name" value="HYBRID SIGNAL TRANSDUCTION HISTIDINE KINASE C"/>
    <property type="match status" value="1"/>
</dbReference>
<evidence type="ECO:0000256" key="7">
    <source>
        <dbReference type="SAM" id="Phobius"/>
    </source>
</evidence>
<dbReference type="Pfam" id="PF12833">
    <property type="entry name" value="HTH_18"/>
    <property type="match status" value="1"/>
</dbReference>
<dbReference type="CDD" id="cd00082">
    <property type="entry name" value="HisKA"/>
    <property type="match status" value="1"/>
</dbReference>
<dbReference type="PRINTS" id="PR00344">
    <property type="entry name" value="BCTRLSENSOR"/>
</dbReference>
<dbReference type="Gene3D" id="3.30.565.10">
    <property type="entry name" value="Histidine kinase-like ATPase, C-terminal domain"/>
    <property type="match status" value="1"/>
</dbReference>
<dbReference type="InterPro" id="IPR011047">
    <property type="entry name" value="Quinoprotein_ADH-like_sf"/>
</dbReference>
<dbReference type="InterPro" id="IPR003594">
    <property type="entry name" value="HATPase_dom"/>
</dbReference>
<evidence type="ECO:0000259" key="10">
    <source>
        <dbReference type="PROSITE" id="PS50109"/>
    </source>
</evidence>
<dbReference type="SUPFAM" id="SSF50998">
    <property type="entry name" value="Quinoprotein alcohol dehydrogenase-like"/>
    <property type="match status" value="1"/>
</dbReference>
<dbReference type="Pfam" id="PF00512">
    <property type="entry name" value="HisKA"/>
    <property type="match status" value="1"/>
</dbReference>
<gene>
    <name evidence="12" type="ORF">KEM09_16980</name>
</gene>
<dbReference type="Gene3D" id="2.130.10.10">
    <property type="entry name" value="YVTN repeat-like/Quinoprotein amine dehydrogenase"/>
    <property type="match status" value="3"/>
</dbReference>
<feature type="modified residue" description="4-aspartylphosphate" evidence="6">
    <location>
        <position position="1079"/>
    </location>
</feature>
<dbReference type="InterPro" id="IPR009057">
    <property type="entry name" value="Homeodomain-like_sf"/>
</dbReference>
<dbReference type="SUPFAM" id="SSF47384">
    <property type="entry name" value="Homodimeric domain of signal transducing histidine kinase"/>
    <property type="match status" value="1"/>
</dbReference>
<dbReference type="CDD" id="cd00075">
    <property type="entry name" value="HATPase"/>
    <property type="match status" value="1"/>
</dbReference>
<evidence type="ECO:0000256" key="2">
    <source>
        <dbReference type="ARBA" id="ARBA00012438"/>
    </source>
</evidence>
<dbReference type="PROSITE" id="PS50109">
    <property type="entry name" value="HIS_KIN"/>
    <property type="match status" value="1"/>
</dbReference>
<proteinExistence type="predicted"/>
<keyword evidence="3 6" id="KW-0597">Phosphoprotein</keyword>
<feature type="domain" description="HTH araC/xylS-type" evidence="9">
    <location>
        <begin position="1175"/>
        <end position="1275"/>
    </location>
</feature>
<dbReference type="SMART" id="SM00388">
    <property type="entry name" value="HisKA"/>
    <property type="match status" value="1"/>
</dbReference>
<dbReference type="Pfam" id="PF00072">
    <property type="entry name" value="Response_reg"/>
    <property type="match status" value="1"/>
</dbReference>
<comment type="catalytic activity">
    <reaction evidence="1">
        <text>ATP + protein L-histidine = ADP + protein N-phospho-L-histidine.</text>
        <dbReference type="EC" id="2.7.13.3"/>
    </reaction>
</comment>
<evidence type="ECO:0000313" key="13">
    <source>
        <dbReference type="Proteomes" id="UP000721861"/>
    </source>
</evidence>
<evidence type="ECO:0000256" key="4">
    <source>
        <dbReference type="ARBA" id="ARBA00023015"/>
    </source>
</evidence>
<evidence type="ECO:0000259" key="9">
    <source>
        <dbReference type="PROSITE" id="PS01124"/>
    </source>
</evidence>
<dbReference type="SUPFAM" id="SSF52172">
    <property type="entry name" value="CheY-like"/>
    <property type="match status" value="1"/>
</dbReference>
<keyword evidence="7" id="KW-0812">Transmembrane</keyword>
<dbReference type="InterPro" id="IPR036097">
    <property type="entry name" value="HisK_dim/P_sf"/>
</dbReference>
<dbReference type="InterPro" id="IPR018060">
    <property type="entry name" value="HTH_AraC"/>
</dbReference>
<evidence type="ECO:0000313" key="12">
    <source>
        <dbReference type="EMBL" id="MBS2213115.1"/>
    </source>
</evidence>
<evidence type="ECO:0000256" key="3">
    <source>
        <dbReference type="ARBA" id="ARBA00022553"/>
    </source>
</evidence>
<dbReference type="InterPro" id="IPR013783">
    <property type="entry name" value="Ig-like_fold"/>
</dbReference>
<keyword evidence="5" id="KW-0804">Transcription</keyword>
<dbReference type="InterPro" id="IPR003661">
    <property type="entry name" value="HisK_dim/P_dom"/>
</dbReference>
<dbReference type="Pfam" id="PF07494">
    <property type="entry name" value="Reg_prop"/>
    <property type="match status" value="1"/>
</dbReference>
<dbReference type="SUPFAM" id="SSF46689">
    <property type="entry name" value="Homeodomain-like"/>
    <property type="match status" value="1"/>
</dbReference>
<keyword evidence="8" id="KW-0732">Signal</keyword>
<dbReference type="InterPro" id="IPR036890">
    <property type="entry name" value="HATPase_C_sf"/>
</dbReference>
<dbReference type="Gene3D" id="2.60.40.10">
    <property type="entry name" value="Immunoglobulins"/>
    <property type="match status" value="1"/>
</dbReference>
<dbReference type="EMBL" id="JAGUCN010000022">
    <property type="protein sequence ID" value="MBS2213115.1"/>
    <property type="molecule type" value="Genomic_DNA"/>
</dbReference>
<dbReference type="Gene3D" id="3.40.50.2300">
    <property type="match status" value="1"/>
</dbReference>
<dbReference type="InterPro" id="IPR011123">
    <property type="entry name" value="Y_Y_Y"/>
</dbReference>
<comment type="caution">
    <text evidence="12">The sequence shown here is derived from an EMBL/GenBank/DDBJ whole genome shotgun (WGS) entry which is preliminary data.</text>
</comment>
<evidence type="ECO:0000259" key="11">
    <source>
        <dbReference type="PROSITE" id="PS50110"/>
    </source>
</evidence>
<reference evidence="12 13" key="1">
    <citation type="journal article" date="2014" name="Int. J. Syst. Evol. Microbiol.">
        <title>Carboxylicivirga gen. nov. in the family Marinilabiliaceae with two novel species, Carboxylicivirga mesophila sp. nov. and Carboxylicivirga taeanensis sp. nov., and reclassification of Cytophaga fermentans as Saccharicrinis fermentans gen. nov., comb. nov.</title>
        <authorList>
            <person name="Yang S.H."/>
            <person name="Seo H.S."/>
            <person name="Woo J.H."/>
            <person name="Oh H.M."/>
            <person name="Jang H."/>
            <person name="Lee J.H."/>
            <person name="Kim S.J."/>
            <person name="Kwon K.K."/>
        </authorList>
    </citation>
    <scope>NUCLEOTIDE SEQUENCE [LARGE SCALE GENOMIC DNA]</scope>
    <source>
        <strain evidence="12 13">JCM 18290</strain>
    </source>
</reference>
<dbReference type="PROSITE" id="PS50110">
    <property type="entry name" value="RESPONSE_REGULATORY"/>
    <property type="match status" value="1"/>
</dbReference>
<keyword evidence="7" id="KW-1133">Transmembrane helix</keyword>
<dbReference type="RefSeq" id="WP_212230103.1">
    <property type="nucleotide sequence ID" value="NZ_JAGUCN010000022.1"/>
</dbReference>